<organism evidence="2">
    <name type="scientific">Eresus cinnaberinus</name>
    <name type="common">Ladybird spider</name>
    <name type="synonym">Eresus kollari</name>
    <dbReference type="NCBI Taxonomy" id="175337"/>
    <lineage>
        <taxon>Eukaryota</taxon>
        <taxon>Metazoa</taxon>
        <taxon>Ecdysozoa</taxon>
        <taxon>Arthropoda</taxon>
        <taxon>Chelicerata</taxon>
        <taxon>Arachnida</taxon>
        <taxon>Araneae</taxon>
        <taxon>Araneomorphae</taxon>
        <taxon>Entelegynae</taxon>
        <taxon>Eresoidea</taxon>
        <taxon>Eresidae</taxon>
        <taxon>Eresus</taxon>
    </lineage>
</organism>
<name>A0A2D0PBQ9_ERECI</name>
<sequence length="102" mass="11246">MMLKGLILLVAIAVVTDAFVCPKDFCDKVECEDLTDCLESNGQRVREKGSYCQCCDICIKLLGENERCIPEEELLGVIITSECASGLICDPSTRRCIRPAID</sequence>
<evidence type="ECO:0000313" key="2">
    <source>
        <dbReference type="EMBL" id="SNX33522.1"/>
    </source>
</evidence>
<reference evidence="2" key="1">
    <citation type="submission" date="2017-05" db="EMBL/GenBank/DDBJ databases">
        <authorList>
            <person name="Song R."/>
            <person name="Chenine A.L."/>
            <person name="Ruprecht R.M."/>
        </authorList>
    </citation>
    <scope>NUCLEOTIDE SEQUENCE</scope>
</reference>
<feature type="chain" id="PRO_5012271439" evidence="1">
    <location>
        <begin position="19"/>
        <end position="102"/>
    </location>
</feature>
<dbReference type="EMBL" id="HAHE01000092">
    <property type="protein sequence ID" value="SNX33522.1"/>
    <property type="molecule type" value="Transcribed_RNA"/>
</dbReference>
<dbReference type="Pfam" id="PF12190">
    <property type="entry name" value="amfpi-1"/>
    <property type="match status" value="1"/>
</dbReference>
<dbReference type="AlphaFoldDB" id="A0A2D0PBQ9"/>
<proteinExistence type="predicted"/>
<keyword evidence="1" id="KW-0732">Signal</keyword>
<protein>
    <submittedName>
        <fullName evidence="2">U38-Eretoxin-Ek1a_1</fullName>
    </submittedName>
</protein>
<reference evidence="2" key="2">
    <citation type="submission" date="2017-10" db="EMBL/GenBank/DDBJ databases">
        <title>Unravelling the molecular evolution of spider venoms.</title>
        <authorList>
            <person name="Pineda S."/>
        </authorList>
    </citation>
    <scope>NUCLEOTIDE SEQUENCE</scope>
</reference>
<evidence type="ECO:0000256" key="1">
    <source>
        <dbReference type="SAM" id="SignalP"/>
    </source>
</evidence>
<accession>A0A2D0PBQ9</accession>
<dbReference type="InterPro" id="IPR021066">
    <property type="entry name" value="FPI1"/>
</dbReference>
<feature type="signal peptide" evidence="1">
    <location>
        <begin position="1"/>
        <end position="18"/>
    </location>
</feature>
<dbReference type="GO" id="GO:0030414">
    <property type="term" value="F:peptidase inhibitor activity"/>
    <property type="evidence" value="ECO:0007669"/>
    <property type="project" value="InterPro"/>
</dbReference>